<organism evidence="2 3">
    <name type="scientific">Pristionchus fissidentatus</name>
    <dbReference type="NCBI Taxonomy" id="1538716"/>
    <lineage>
        <taxon>Eukaryota</taxon>
        <taxon>Metazoa</taxon>
        <taxon>Ecdysozoa</taxon>
        <taxon>Nematoda</taxon>
        <taxon>Chromadorea</taxon>
        <taxon>Rhabditida</taxon>
        <taxon>Rhabditina</taxon>
        <taxon>Diplogasteromorpha</taxon>
        <taxon>Diplogasteroidea</taxon>
        <taxon>Neodiplogasteridae</taxon>
        <taxon>Pristionchus</taxon>
    </lineage>
</organism>
<dbReference type="PANTHER" id="PTHR12289">
    <property type="entry name" value="METAXIN RELATED"/>
    <property type="match status" value="1"/>
</dbReference>
<name>A0AAV5VXW5_9BILA</name>
<proteinExistence type="predicted"/>
<dbReference type="Gene3D" id="1.20.1050.10">
    <property type="match status" value="1"/>
</dbReference>
<keyword evidence="3" id="KW-1185">Reference proteome</keyword>
<evidence type="ECO:0000313" key="3">
    <source>
        <dbReference type="Proteomes" id="UP001432322"/>
    </source>
</evidence>
<comment type="caution">
    <text evidence="2">The sequence shown here is derived from an EMBL/GenBank/DDBJ whole genome shotgun (WGS) entry which is preliminary data.</text>
</comment>
<dbReference type="CDD" id="cd03193">
    <property type="entry name" value="GST_C_Metaxin"/>
    <property type="match status" value="1"/>
</dbReference>
<feature type="domain" description="Metaxin glutathione S-transferase" evidence="1">
    <location>
        <begin position="99"/>
        <end position="164"/>
    </location>
</feature>
<dbReference type="SUPFAM" id="SSF47616">
    <property type="entry name" value="GST C-terminal domain-like"/>
    <property type="match status" value="1"/>
</dbReference>
<evidence type="ECO:0000313" key="2">
    <source>
        <dbReference type="EMBL" id="GMT22782.1"/>
    </source>
</evidence>
<accession>A0AAV5VXW5</accession>
<dbReference type="AlphaFoldDB" id="A0AAV5VXW5"/>
<dbReference type="GO" id="GO:0005737">
    <property type="term" value="C:cytoplasm"/>
    <property type="evidence" value="ECO:0007669"/>
    <property type="project" value="TreeGrafter"/>
</dbReference>
<dbReference type="InterPro" id="IPR036282">
    <property type="entry name" value="Glutathione-S-Trfase_C_sf"/>
</dbReference>
<protein>
    <recommendedName>
        <fullName evidence="1">Metaxin glutathione S-transferase domain-containing protein</fullName>
    </recommendedName>
</protein>
<dbReference type="InterPro" id="IPR033468">
    <property type="entry name" value="Metaxin_GST"/>
</dbReference>
<evidence type="ECO:0000259" key="1">
    <source>
        <dbReference type="Pfam" id="PF17171"/>
    </source>
</evidence>
<gene>
    <name evidence="2" type="ORF">PFISCL1PPCAC_14079</name>
</gene>
<feature type="non-terminal residue" evidence="2">
    <location>
        <position position="170"/>
    </location>
</feature>
<dbReference type="PANTHER" id="PTHR12289:SF32">
    <property type="entry name" value="GST_C_6 DOMAIN-CONTAINING PROTEIN"/>
    <property type="match status" value="1"/>
</dbReference>
<reference evidence="2" key="1">
    <citation type="submission" date="2023-10" db="EMBL/GenBank/DDBJ databases">
        <title>Genome assembly of Pristionchus species.</title>
        <authorList>
            <person name="Yoshida K."/>
            <person name="Sommer R.J."/>
        </authorList>
    </citation>
    <scope>NUCLEOTIDE SEQUENCE</scope>
    <source>
        <strain evidence="2">RS5133</strain>
    </source>
</reference>
<dbReference type="EMBL" id="BTSY01000004">
    <property type="protein sequence ID" value="GMT22782.1"/>
    <property type="molecule type" value="Genomic_DNA"/>
</dbReference>
<sequence>IIVRRLTQIFKLKTYPNEETAAIGHAIDRMLDLHTYNLLVQARIPSINAFVSFMTRSVLPPFRPLVVAFGTWIGKRIARKRVAGSIGYFSEGEYEELLRNDLIQLQNILGDKKFLLGKEPTAVDCTAFGHLCAALYAVPTARFLVHELIESPEFTPLNEYIDRVEDRIFG</sequence>
<dbReference type="InterPro" id="IPR050931">
    <property type="entry name" value="Mito_Protein_Transport_Metaxin"/>
</dbReference>
<feature type="non-terminal residue" evidence="2">
    <location>
        <position position="1"/>
    </location>
</feature>
<dbReference type="Pfam" id="PF17171">
    <property type="entry name" value="GST_C_6"/>
    <property type="match status" value="1"/>
</dbReference>
<dbReference type="Proteomes" id="UP001432322">
    <property type="component" value="Unassembled WGS sequence"/>
</dbReference>